<gene>
    <name evidence="11" type="ORF">H7F51_14735</name>
</gene>
<reference evidence="11 12" key="1">
    <citation type="submission" date="2020-08" db="EMBL/GenBank/DDBJ databases">
        <title>The genome sequence of type strain Novosphingobium flavum NBRC 111647.</title>
        <authorList>
            <person name="Liu Y."/>
        </authorList>
    </citation>
    <scope>NUCLEOTIDE SEQUENCE [LARGE SCALE GENOMIC DNA]</scope>
    <source>
        <strain evidence="11 12">NBRC 111647</strain>
    </source>
</reference>
<comment type="caution">
    <text evidence="11">The sequence shown here is derived from an EMBL/GenBank/DDBJ whole genome shotgun (WGS) entry which is preliminary data.</text>
</comment>
<evidence type="ECO:0000256" key="5">
    <source>
        <dbReference type="ARBA" id="ARBA00022989"/>
    </source>
</evidence>
<accession>A0A7X1FTP2</accession>
<evidence type="ECO:0000256" key="6">
    <source>
        <dbReference type="ARBA" id="ARBA00023136"/>
    </source>
</evidence>
<evidence type="ECO:0000256" key="7">
    <source>
        <dbReference type="SAM" id="Phobius"/>
    </source>
</evidence>
<comment type="similarity">
    <text evidence="2">Belongs to the concentrative nucleoside transporter (CNT) (TC 2.A.41) family.</text>
</comment>
<protein>
    <submittedName>
        <fullName evidence="11">NupC/NupG family nucleoside CNT transporter</fullName>
    </submittedName>
</protein>
<evidence type="ECO:0000259" key="8">
    <source>
        <dbReference type="Pfam" id="PF01773"/>
    </source>
</evidence>
<dbReference type="GO" id="GO:0015293">
    <property type="term" value="F:symporter activity"/>
    <property type="evidence" value="ECO:0007669"/>
    <property type="project" value="TreeGrafter"/>
</dbReference>
<feature type="transmembrane region" description="Helical" evidence="7">
    <location>
        <begin position="275"/>
        <end position="297"/>
    </location>
</feature>
<dbReference type="RefSeq" id="WP_185665077.1">
    <property type="nucleotide sequence ID" value="NZ_JACLAW010000012.1"/>
</dbReference>
<dbReference type="GO" id="GO:0005886">
    <property type="term" value="C:plasma membrane"/>
    <property type="evidence" value="ECO:0007669"/>
    <property type="project" value="UniProtKB-SubCell"/>
</dbReference>
<keyword evidence="6 7" id="KW-0472">Membrane</keyword>
<evidence type="ECO:0000256" key="2">
    <source>
        <dbReference type="ARBA" id="ARBA00009033"/>
    </source>
</evidence>
<keyword evidence="3" id="KW-1003">Cell membrane</keyword>
<dbReference type="Pfam" id="PF07662">
    <property type="entry name" value="Nucleos_tra2_C"/>
    <property type="match status" value="1"/>
</dbReference>
<dbReference type="InterPro" id="IPR008276">
    <property type="entry name" value="C_nuclsd_transpt"/>
</dbReference>
<keyword evidence="5 7" id="KW-1133">Transmembrane helix</keyword>
<feature type="transmembrane region" description="Helical" evidence="7">
    <location>
        <begin position="31"/>
        <end position="49"/>
    </location>
</feature>
<feature type="domain" description="Concentrative nucleoside transporter N-terminal" evidence="8">
    <location>
        <begin position="8"/>
        <end position="81"/>
    </location>
</feature>
<evidence type="ECO:0000259" key="10">
    <source>
        <dbReference type="Pfam" id="PF07670"/>
    </source>
</evidence>
<dbReference type="PANTHER" id="PTHR10590:SF4">
    <property type="entry name" value="SOLUTE CARRIER FAMILY 28 MEMBER 3"/>
    <property type="match status" value="1"/>
</dbReference>
<dbReference type="GO" id="GO:0005337">
    <property type="term" value="F:nucleoside transmembrane transporter activity"/>
    <property type="evidence" value="ECO:0007669"/>
    <property type="project" value="InterPro"/>
</dbReference>
<dbReference type="InterPro" id="IPR002668">
    <property type="entry name" value="CNT_N_dom"/>
</dbReference>
<organism evidence="11 12">
    <name type="scientific">Novosphingobium flavum</name>
    <dbReference type="NCBI Taxonomy" id="1778672"/>
    <lineage>
        <taxon>Bacteria</taxon>
        <taxon>Pseudomonadati</taxon>
        <taxon>Pseudomonadota</taxon>
        <taxon>Alphaproteobacteria</taxon>
        <taxon>Sphingomonadales</taxon>
        <taxon>Sphingomonadaceae</taxon>
        <taxon>Novosphingobium</taxon>
    </lineage>
</organism>
<feature type="transmembrane region" description="Helical" evidence="7">
    <location>
        <begin position="195"/>
        <end position="215"/>
    </location>
</feature>
<evidence type="ECO:0000313" key="11">
    <source>
        <dbReference type="EMBL" id="MBC2666773.1"/>
    </source>
</evidence>
<feature type="domain" description="Concentrative nucleoside transporter C-terminal" evidence="9">
    <location>
        <begin position="195"/>
        <end position="424"/>
    </location>
</feature>
<feature type="domain" description="Nucleoside transporter/FeoB GTPase Gate" evidence="10">
    <location>
        <begin position="93"/>
        <end position="190"/>
    </location>
</feature>
<feature type="transmembrane region" description="Helical" evidence="7">
    <location>
        <begin position="366"/>
        <end position="389"/>
    </location>
</feature>
<sequence>MHIVTSLLGMALIIALAVALSADRKAIRLRVVGAAFALQAGLAGLVLYVPPGRAALNGAAYGVSQLLGYAHAGVDFLFGPLAKPEIGGASFAISALPVIIFFAALISILYHLGVMQFVIRWIGGGLEKVTGISKVESLCAASNIFVGQSEAPLVIRPYLANLTPSQLFTVMTVGMAGVAGTILAAYASMGIRIDYLVAAAFMSAPGGILMAKLVMPDPLPAPVDPEGLDAGGLKREVIHEVPAAEPAADDDGHGEERPANLIMAAAQGAQTGLKLAVAVGAMVLAFVALVALANGLLGGVGGWFGYPGLSFQGLLGTLFAPVFWLLGAGDWSEAAQAGGLFGTKVVLNEFVAFIDLGQMTSLSPRTAAIVTFALCGFANFSSIAIQMAVTGGLAPNQRPVIARLGIKALVAGSLSNLMSAALAGLFLSLQ</sequence>
<evidence type="ECO:0000256" key="1">
    <source>
        <dbReference type="ARBA" id="ARBA00004651"/>
    </source>
</evidence>
<evidence type="ECO:0000313" key="12">
    <source>
        <dbReference type="Proteomes" id="UP000566813"/>
    </source>
</evidence>
<feature type="transmembrane region" description="Helical" evidence="7">
    <location>
        <begin position="167"/>
        <end position="188"/>
    </location>
</feature>
<dbReference type="Proteomes" id="UP000566813">
    <property type="component" value="Unassembled WGS sequence"/>
</dbReference>
<dbReference type="InterPro" id="IPR011657">
    <property type="entry name" value="CNT_C_dom"/>
</dbReference>
<feature type="transmembrane region" description="Helical" evidence="7">
    <location>
        <begin position="91"/>
        <end position="112"/>
    </location>
</feature>
<evidence type="ECO:0000256" key="4">
    <source>
        <dbReference type="ARBA" id="ARBA00022692"/>
    </source>
</evidence>
<dbReference type="PANTHER" id="PTHR10590">
    <property type="entry name" value="SODIUM/NUCLEOSIDE COTRANSPORTER"/>
    <property type="match status" value="1"/>
</dbReference>
<dbReference type="Pfam" id="PF01773">
    <property type="entry name" value="Nucleos_tra2_N"/>
    <property type="match status" value="1"/>
</dbReference>
<dbReference type="EMBL" id="JACLAW010000012">
    <property type="protein sequence ID" value="MBC2666773.1"/>
    <property type="molecule type" value="Genomic_DNA"/>
</dbReference>
<keyword evidence="12" id="KW-1185">Reference proteome</keyword>
<evidence type="ECO:0000256" key="3">
    <source>
        <dbReference type="ARBA" id="ARBA00022475"/>
    </source>
</evidence>
<feature type="transmembrane region" description="Helical" evidence="7">
    <location>
        <begin position="409"/>
        <end position="429"/>
    </location>
</feature>
<name>A0A7X1FTP2_9SPHN</name>
<evidence type="ECO:0000259" key="9">
    <source>
        <dbReference type="Pfam" id="PF07662"/>
    </source>
</evidence>
<dbReference type="Pfam" id="PF07670">
    <property type="entry name" value="Gate"/>
    <property type="match status" value="1"/>
</dbReference>
<comment type="subcellular location">
    <subcellularLocation>
        <location evidence="1">Cell membrane</location>
        <topology evidence="1">Multi-pass membrane protein</topology>
    </subcellularLocation>
</comment>
<proteinExistence type="inferred from homology"/>
<feature type="transmembrane region" description="Helical" evidence="7">
    <location>
        <begin position="309"/>
        <end position="328"/>
    </location>
</feature>
<dbReference type="InterPro" id="IPR011642">
    <property type="entry name" value="Gate_dom"/>
</dbReference>
<dbReference type="AlphaFoldDB" id="A0A7X1FTP2"/>
<keyword evidence="4 7" id="KW-0812">Transmembrane</keyword>
<feature type="transmembrane region" description="Helical" evidence="7">
    <location>
        <begin position="334"/>
        <end position="354"/>
    </location>
</feature>